<dbReference type="InterPro" id="IPR028098">
    <property type="entry name" value="Glyco_trans_4-like_N"/>
</dbReference>
<evidence type="ECO:0008006" key="5">
    <source>
        <dbReference type="Google" id="ProtNLM"/>
    </source>
</evidence>
<evidence type="ECO:0000313" key="4">
    <source>
        <dbReference type="Proteomes" id="UP000177199"/>
    </source>
</evidence>
<sequence>MKILFFSRLFYPHIGGVEKHVLEISKILIKKGYSITVLTEKYSKELKTKGKSQGINIVRINPGRDDWFKKFRIWWQVGKLRNLVRDVDIVHIHDVFFWYLPFRFLHPSKKVFTTFHGYEGNKIPGFKAKLMHKIAEKLSNGNICVGDYLKKWYGTKPDYITYGAVETPNHKLQITNKSKRKNSKYKILFLGRLEEETGIMEYLKALLMLKNIGTKFELTILGDGKLRRKAETFSKSNKINAEFKGFVENTDKYFRVCDFVFTSRYLGILEALAYKKLVFAHYNNPIKEDYLEMAPFSKFISISKNHQGLAKQIEFFLRENETSNDLIGNGFGWVKKQNWSNITDIYSDLWSKI</sequence>
<reference evidence="3 4" key="1">
    <citation type="journal article" date="2016" name="Nat. Commun.">
        <title>Thousands of microbial genomes shed light on interconnected biogeochemical processes in an aquifer system.</title>
        <authorList>
            <person name="Anantharaman K."/>
            <person name="Brown C.T."/>
            <person name="Hug L.A."/>
            <person name="Sharon I."/>
            <person name="Castelle C.J."/>
            <person name="Probst A.J."/>
            <person name="Thomas B.C."/>
            <person name="Singh A."/>
            <person name="Wilkins M.J."/>
            <person name="Karaoz U."/>
            <person name="Brodie E.L."/>
            <person name="Williams K.H."/>
            <person name="Hubbard S.S."/>
            <person name="Banfield J.F."/>
        </authorList>
    </citation>
    <scope>NUCLEOTIDE SEQUENCE [LARGE SCALE GENOMIC DNA]</scope>
</reference>
<dbReference type="InterPro" id="IPR050194">
    <property type="entry name" value="Glycosyltransferase_grp1"/>
</dbReference>
<dbReference type="GO" id="GO:0016757">
    <property type="term" value="F:glycosyltransferase activity"/>
    <property type="evidence" value="ECO:0007669"/>
    <property type="project" value="InterPro"/>
</dbReference>
<dbReference type="CDD" id="cd03801">
    <property type="entry name" value="GT4_PimA-like"/>
    <property type="match status" value="1"/>
</dbReference>
<dbReference type="Proteomes" id="UP000177199">
    <property type="component" value="Unassembled WGS sequence"/>
</dbReference>
<accession>A0A1F7HFW0</accession>
<gene>
    <name evidence="3" type="ORF">A3F29_04615</name>
</gene>
<dbReference type="AlphaFoldDB" id="A0A1F7HFW0"/>
<name>A0A1F7HFW0_9BACT</name>
<evidence type="ECO:0000259" key="1">
    <source>
        <dbReference type="Pfam" id="PF00534"/>
    </source>
</evidence>
<dbReference type="Pfam" id="PF00534">
    <property type="entry name" value="Glycos_transf_1"/>
    <property type="match status" value="1"/>
</dbReference>
<comment type="caution">
    <text evidence="3">The sequence shown here is derived from an EMBL/GenBank/DDBJ whole genome shotgun (WGS) entry which is preliminary data.</text>
</comment>
<feature type="domain" description="Glycosyltransferase subfamily 4-like N-terminal" evidence="2">
    <location>
        <begin position="14"/>
        <end position="152"/>
    </location>
</feature>
<dbReference type="EMBL" id="MFZV01000055">
    <property type="protein sequence ID" value="OGK29955.1"/>
    <property type="molecule type" value="Genomic_DNA"/>
</dbReference>
<dbReference type="InterPro" id="IPR001296">
    <property type="entry name" value="Glyco_trans_1"/>
</dbReference>
<dbReference type="SUPFAM" id="SSF53756">
    <property type="entry name" value="UDP-Glycosyltransferase/glycogen phosphorylase"/>
    <property type="match status" value="1"/>
</dbReference>
<evidence type="ECO:0000259" key="2">
    <source>
        <dbReference type="Pfam" id="PF13439"/>
    </source>
</evidence>
<proteinExistence type="predicted"/>
<dbReference type="Gene3D" id="3.40.50.2000">
    <property type="entry name" value="Glycogen Phosphorylase B"/>
    <property type="match status" value="2"/>
</dbReference>
<protein>
    <recommendedName>
        <fullName evidence="5">Glycosyltransferase subfamily 4-like N-terminal domain-containing protein</fullName>
    </recommendedName>
</protein>
<organism evidence="3 4">
    <name type="scientific">Candidatus Roizmanbacteria bacterium RIFCSPHIGHO2_12_FULL_33_9</name>
    <dbReference type="NCBI Taxonomy" id="1802045"/>
    <lineage>
        <taxon>Bacteria</taxon>
        <taxon>Candidatus Roizmaniibacteriota</taxon>
    </lineage>
</organism>
<evidence type="ECO:0000313" key="3">
    <source>
        <dbReference type="EMBL" id="OGK29955.1"/>
    </source>
</evidence>
<feature type="domain" description="Glycosyl transferase family 1" evidence="1">
    <location>
        <begin position="175"/>
        <end position="330"/>
    </location>
</feature>
<dbReference type="Pfam" id="PF13439">
    <property type="entry name" value="Glyco_transf_4"/>
    <property type="match status" value="1"/>
</dbReference>
<dbReference type="PANTHER" id="PTHR45947">
    <property type="entry name" value="SULFOQUINOVOSYL TRANSFERASE SQD2"/>
    <property type="match status" value="1"/>
</dbReference>
<dbReference type="PANTHER" id="PTHR45947:SF3">
    <property type="entry name" value="SULFOQUINOVOSYL TRANSFERASE SQD2"/>
    <property type="match status" value="1"/>
</dbReference>